<gene>
    <name evidence="2" type="ORF">V6N12_058601</name>
</gene>
<evidence type="ECO:0000313" key="2">
    <source>
        <dbReference type="EMBL" id="KAK8565025.1"/>
    </source>
</evidence>
<evidence type="ECO:0000256" key="1">
    <source>
        <dbReference type="SAM" id="MobiDB-lite"/>
    </source>
</evidence>
<dbReference type="EMBL" id="JBBPBM010000010">
    <property type="protein sequence ID" value="KAK8565025.1"/>
    <property type="molecule type" value="Genomic_DNA"/>
</dbReference>
<organism evidence="2 3">
    <name type="scientific">Hibiscus sabdariffa</name>
    <name type="common">roselle</name>
    <dbReference type="NCBI Taxonomy" id="183260"/>
    <lineage>
        <taxon>Eukaryota</taxon>
        <taxon>Viridiplantae</taxon>
        <taxon>Streptophyta</taxon>
        <taxon>Embryophyta</taxon>
        <taxon>Tracheophyta</taxon>
        <taxon>Spermatophyta</taxon>
        <taxon>Magnoliopsida</taxon>
        <taxon>eudicotyledons</taxon>
        <taxon>Gunneridae</taxon>
        <taxon>Pentapetalae</taxon>
        <taxon>rosids</taxon>
        <taxon>malvids</taxon>
        <taxon>Malvales</taxon>
        <taxon>Malvaceae</taxon>
        <taxon>Malvoideae</taxon>
        <taxon>Hibiscus</taxon>
    </lineage>
</organism>
<name>A0ABR2ET42_9ROSI</name>
<sequence>MSLATKGDKLGLKEEELGIWLESEKGDCKGKEESSKELNGIVSINGTDGLRHDFTDGHVSEEMGQGSNVTSGLEVQARPVDRDSTPPC</sequence>
<evidence type="ECO:0000313" key="3">
    <source>
        <dbReference type="Proteomes" id="UP001472677"/>
    </source>
</evidence>
<comment type="caution">
    <text evidence="2">The sequence shown here is derived from an EMBL/GenBank/DDBJ whole genome shotgun (WGS) entry which is preliminary data.</text>
</comment>
<feature type="compositionally biased region" description="Basic and acidic residues" evidence="1">
    <location>
        <begin position="79"/>
        <end position="88"/>
    </location>
</feature>
<dbReference type="Proteomes" id="UP001472677">
    <property type="component" value="Unassembled WGS sequence"/>
</dbReference>
<accession>A0ABR2ET42</accession>
<feature type="region of interest" description="Disordered" evidence="1">
    <location>
        <begin position="55"/>
        <end position="88"/>
    </location>
</feature>
<keyword evidence="3" id="KW-1185">Reference proteome</keyword>
<reference evidence="2 3" key="1">
    <citation type="journal article" date="2024" name="G3 (Bethesda)">
        <title>Genome assembly of Hibiscus sabdariffa L. provides insights into metabolisms of medicinal natural products.</title>
        <authorList>
            <person name="Kim T."/>
        </authorList>
    </citation>
    <scope>NUCLEOTIDE SEQUENCE [LARGE SCALE GENOMIC DNA]</scope>
    <source>
        <strain evidence="2">TK-2024</strain>
        <tissue evidence="2">Old leaves</tissue>
    </source>
</reference>
<protein>
    <submittedName>
        <fullName evidence="2">Uncharacterized protein</fullName>
    </submittedName>
</protein>
<proteinExistence type="predicted"/>